<keyword evidence="3" id="KW-1185">Reference proteome</keyword>
<evidence type="ECO:0000313" key="3">
    <source>
        <dbReference type="Proteomes" id="UP000271889"/>
    </source>
</evidence>
<keyword evidence="1" id="KW-0732">Signal</keyword>
<evidence type="ECO:0000313" key="2">
    <source>
        <dbReference type="EMBL" id="VDN32018.1"/>
    </source>
</evidence>
<accession>A0A3P7N9C3</accession>
<feature type="chain" id="PRO_5018173532" evidence="1">
    <location>
        <begin position="20"/>
        <end position="66"/>
    </location>
</feature>
<reference evidence="2 3" key="1">
    <citation type="submission" date="2018-11" db="EMBL/GenBank/DDBJ databases">
        <authorList>
            <consortium name="Pathogen Informatics"/>
        </authorList>
    </citation>
    <scope>NUCLEOTIDE SEQUENCE [LARGE SCALE GENOMIC DNA]</scope>
</reference>
<dbReference type="AlphaFoldDB" id="A0A3P7N9C3"/>
<dbReference type="EMBL" id="UYRV01119954">
    <property type="protein sequence ID" value="VDN32018.1"/>
    <property type="molecule type" value="Genomic_DNA"/>
</dbReference>
<gene>
    <name evidence="2" type="ORF">CGOC_LOCUS11995</name>
</gene>
<protein>
    <submittedName>
        <fullName evidence="2">Uncharacterized protein</fullName>
    </submittedName>
</protein>
<dbReference type="Proteomes" id="UP000271889">
    <property type="component" value="Unassembled WGS sequence"/>
</dbReference>
<proteinExistence type="predicted"/>
<evidence type="ECO:0000256" key="1">
    <source>
        <dbReference type="SAM" id="SignalP"/>
    </source>
</evidence>
<organism evidence="2 3">
    <name type="scientific">Cylicostephanus goldi</name>
    <name type="common">Nematode worm</name>
    <dbReference type="NCBI Taxonomy" id="71465"/>
    <lineage>
        <taxon>Eukaryota</taxon>
        <taxon>Metazoa</taxon>
        <taxon>Ecdysozoa</taxon>
        <taxon>Nematoda</taxon>
        <taxon>Chromadorea</taxon>
        <taxon>Rhabditida</taxon>
        <taxon>Rhabditina</taxon>
        <taxon>Rhabditomorpha</taxon>
        <taxon>Strongyloidea</taxon>
        <taxon>Strongylidae</taxon>
        <taxon>Cylicostephanus</taxon>
    </lineage>
</organism>
<name>A0A3P7N9C3_CYLGO</name>
<feature type="signal peptide" evidence="1">
    <location>
        <begin position="1"/>
        <end position="19"/>
    </location>
</feature>
<sequence>MNSLLAYTILFTVMLCANAQLGLGLYGSPYGLYGPGYGFGPYGLYSPYSPIRTAIAASLLTGAFGK</sequence>